<dbReference type="Pfam" id="PF00096">
    <property type="entry name" value="zf-C2H2"/>
    <property type="match status" value="4"/>
</dbReference>
<dbReference type="Pfam" id="PF07776">
    <property type="entry name" value="zf-AD"/>
    <property type="match status" value="1"/>
</dbReference>
<keyword evidence="4 7" id="KW-0863">Zinc-finger</keyword>
<dbReference type="PANTHER" id="PTHR24406">
    <property type="entry name" value="TRANSCRIPTIONAL REPRESSOR CTCFL-RELATED"/>
    <property type="match status" value="1"/>
</dbReference>
<feature type="domain" description="C2H2-type" evidence="9">
    <location>
        <begin position="278"/>
        <end position="305"/>
    </location>
</feature>
<evidence type="ECO:0000256" key="2">
    <source>
        <dbReference type="ARBA" id="ARBA00022723"/>
    </source>
</evidence>
<dbReference type="InterPro" id="IPR036236">
    <property type="entry name" value="Znf_C2H2_sf"/>
</dbReference>
<feature type="domain" description="C2H2-type" evidence="9">
    <location>
        <begin position="474"/>
        <end position="496"/>
    </location>
</feature>
<dbReference type="InterPro" id="IPR012934">
    <property type="entry name" value="Znf_AD"/>
</dbReference>
<dbReference type="FunFam" id="3.30.160.60:FF:000145">
    <property type="entry name" value="Zinc finger protein 574"/>
    <property type="match status" value="1"/>
</dbReference>
<protein>
    <submittedName>
        <fullName evidence="11">Uncharacterized protein</fullName>
    </submittedName>
</protein>
<dbReference type="Proteomes" id="UP001153636">
    <property type="component" value="Chromosome 7"/>
</dbReference>
<feature type="domain" description="ZAD" evidence="10">
    <location>
        <begin position="10"/>
        <end position="80"/>
    </location>
</feature>
<dbReference type="Gene3D" id="3.30.160.60">
    <property type="entry name" value="Classic Zinc Finger"/>
    <property type="match status" value="7"/>
</dbReference>
<keyword evidence="5 8" id="KW-0862">Zinc</keyword>
<evidence type="ECO:0000256" key="3">
    <source>
        <dbReference type="ARBA" id="ARBA00022737"/>
    </source>
</evidence>
<evidence type="ECO:0000259" key="10">
    <source>
        <dbReference type="PROSITE" id="PS51915"/>
    </source>
</evidence>
<evidence type="ECO:0000313" key="12">
    <source>
        <dbReference type="Proteomes" id="UP001153636"/>
    </source>
</evidence>
<organism evidence="11 12">
    <name type="scientific">Psylliodes chrysocephalus</name>
    <dbReference type="NCBI Taxonomy" id="3402493"/>
    <lineage>
        <taxon>Eukaryota</taxon>
        <taxon>Metazoa</taxon>
        <taxon>Ecdysozoa</taxon>
        <taxon>Arthropoda</taxon>
        <taxon>Hexapoda</taxon>
        <taxon>Insecta</taxon>
        <taxon>Pterygota</taxon>
        <taxon>Neoptera</taxon>
        <taxon>Endopterygota</taxon>
        <taxon>Coleoptera</taxon>
        <taxon>Polyphaga</taxon>
        <taxon>Cucujiformia</taxon>
        <taxon>Chrysomeloidea</taxon>
        <taxon>Chrysomelidae</taxon>
        <taxon>Galerucinae</taxon>
        <taxon>Alticini</taxon>
        <taxon>Psylliodes</taxon>
    </lineage>
</organism>
<dbReference type="InterPro" id="IPR050888">
    <property type="entry name" value="ZnF_C2H2-type_TF"/>
</dbReference>
<dbReference type="Pfam" id="PF13912">
    <property type="entry name" value="zf-C2H2_6"/>
    <property type="match status" value="1"/>
</dbReference>
<dbReference type="SUPFAM" id="SSF57667">
    <property type="entry name" value="beta-beta-alpha zinc fingers"/>
    <property type="match status" value="4"/>
</dbReference>
<dbReference type="PROSITE" id="PS50157">
    <property type="entry name" value="ZINC_FINGER_C2H2_2"/>
    <property type="match status" value="7"/>
</dbReference>
<accession>A0A9P0D5Q9</accession>
<sequence>MERILPDKSKLCRLCLTESVVYHSLLEEDRAIFLETLTSIKIEEEESLPTNACIRCCLSLKYAFQIQQNILEADRKLRSLDYNLVSNVEDQKPIEINTERSITEDDSMQTDMDFFQIEPPKPLENFQVIDTPVFEHAQFEKEPVIEGINESDIVIIKNEVEYIGESTSELQEDSIDTAVESSCKICGLMFPEKELMEHVKFHYFSNVKCDECNMPCENIHTYRLHLMEEHKDVPTNKNWVCKICQVSFLYKPLYIIHFRSAHPAKAKSCEDQSPAGAYPCSYCKKTFFNEKRRDAHTAVHKKKQCDICGVYITPTNFPAHRKSHLEEEVECPICGRKYKNTVSLKGHIHYTHSQRTYMCEFCDKTFKKSYSLLLHIKREHTGEKSHVCDLCGKSFLTFYNLSKHKKMTHQKLRPFQCEYCQKKFSSKFALRTHERQHTLDAPFECDLCSQSFRQKVSLKSHKKSVHNVVEPLTCACEVCGKRFSSKFAVMSHMRLH</sequence>
<keyword evidence="12" id="KW-1185">Reference proteome</keyword>
<dbReference type="GO" id="GO:0005634">
    <property type="term" value="C:nucleus"/>
    <property type="evidence" value="ECO:0007669"/>
    <property type="project" value="UniProtKB-SubCell"/>
</dbReference>
<dbReference type="PROSITE" id="PS51915">
    <property type="entry name" value="ZAD"/>
    <property type="match status" value="1"/>
</dbReference>
<keyword evidence="3" id="KW-0677">Repeat</keyword>
<dbReference type="SUPFAM" id="SSF57716">
    <property type="entry name" value="Glucocorticoid receptor-like (DNA-binding domain)"/>
    <property type="match status" value="1"/>
</dbReference>
<evidence type="ECO:0000256" key="7">
    <source>
        <dbReference type="PROSITE-ProRule" id="PRU00042"/>
    </source>
</evidence>
<feature type="domain" description="C2H2-type" evidence="9">
    <location>
        <begin position="329"/>
        <end position="357"/>
    </location>
</feature>
<evidence type="ECO:0000256" key="8">
    <source>
        <dbReference type="PROSITE-ProRule" id="PRU01263"/>
    </source>
</evidence>
<dbReference type="Pfam" id="PF13894">
    <property type="entry name" value="zf-C2H2_4"/>
    <property type="match status" value="1"/>
</dbReference>
<proteinExistence type="predicted"/>
<dbReference type="SMART" id="SM00868">
    <property type="entry name" value="zf-AD"/>
    <property type="match status" value="2"/>
</dbReference>
<dbReference type="FunFam" id="3.30.160.60:FF:000446">
    <property type="entry name" value="Zinc finger protein"/>
    <property type="match status" value="1"/>
</dbReference>
<feature type="binding site" evidence="8">
    <location>
        <position position="53"/>
    </location>
    <ligand>
        <name>Zn(2+)</name>
        <dbReference type="ChEBI" id="CHEBI:29105"/>
    </ligand>
</feature>
<dbReference type="OrthoDB" id="8823111at2759"/>
<feature type="binding site" evidence="8">
    <location>
        <position position="56"/>
    </location>
    <ligand>
        <name>Zn(2+)</name>
        <dbReference type="ChEBI" id="CHEBI:29105"/>
    </ligand>
</feature>
<feature type="domain" description="C2H2-type" evidence="9">
    <location>
        <begin position="357"/>
        <end position="385"/>
    </location>
</feature>
<dbReference type="AlphaFoldDB" id="A0A9P0D5Q9"/>
<reference evidence="11" key="1">
    <citation type="submission" date="2022-01" db="EMBL/GenBank/DDBJ databases">
        <authorList>
            <person name="King R."/>
        </authorList>
    </citation>
    <scope>NUCLEOTIDE SEQUENCE</scope>
</reference>
<dbReference type="GO" id="GO:0008270">
    <property type="term" value="F:zinc ion binding"/>
    <property type="evidence" value="ECO:0007669"/>
    <property type="project" value="UniProtKB-UniRule"/>
</dbReference>
<feature type="binding site" evidence="8">
    <location>
        <position position="15"/>
    </location>
    <ligand>
        <name>Zn(2+)</name>
        <dbReference type="ChEBI" id="CHEBI:29105"/>
    </ligand>
</feature>
<dbReference type="InterPro" id="IPR013087">
    <property type="entry name" value="Znf_C2H2_type"/>
</dbReference>
<dbReference type="PROSITE" id="PS00028">
    <property type="entry name" value="ZINC_FINGER_C2H2_1"/>
    <property type="match status" value="8"/>
</dbReference>
<evidence type="ECO:0000256" key="6">
    <source>
        <dbReference type="ARBA" id="ARBA00023242"/>
    </source>
</evidence>
<keyword evidence="2 8" id="KW-0479">Metal-binding</keyword>
<feature type="binding site" evidence="8">
    <location>
        <position position="12"/>
    </location>
    <ligand>
        <name>Zn(2+)</name>
        <dbReference type="ChEBI" id="CHEBI:29105"/>
    </ligand>
</feature>
<feature type="domain" description="C2H2-type" evidence="9">
    <location>
        <begin position="443"/>
        <end position="471"/>
    </location>
</feature>
<dbReference type="SMART" id="SM00355">
    <property type="entry name" value="ZnF_C2H2"/>
    <property type="match status" value="11"/>
</dbReference>
<evidence type="ECO:0000313" key="11">
    <source>
        <dbReference type="EMBL" id="CAH1112861.1"/>
    </source>
</evidence>
<gene>
    <name evidence="11" type="ORF">PSYICH_LOCUS13349</name>
</gene>
<evidence type="ECO:0000256" key="4">
    <source>
        <dbReference type="ARBA" id="ARBA00022771"/>
    </source>
</evidence>
<feature type="domain" description="C2H2-type" evidence="9">
    <location>
        <begin position="386"/>
        <end position="414"/>
    </location>
</feature>
<dbReference type="EMBL" id="OV651819">
    <property type="protein sequence ID" value="CAH1112861.1"/>
    <property type="molecule type" value="Genomic_DNA"/>
</dbReference>
<keyword evidence="6" id="KW-0539">Nucleus</keyword>
<evidence type="ECO:0000256" key="1">
    <source>
        <dbReference type="ARBA" id="ARBA00004123"/>
    </source>
</evidence>
<name>A0A9P0D5Q9_9CUCU</name>
<feature type="domain" description="C2H2-type" evidence="9">
    <location>
        <begin position="415"/>
        <end position="442"/>
    </location>
</feature>
<evidence type="ECO:0000256" key="5">
    <source>
        <dbReference type="ARBA" id="ARBA00022833"/>
    </source>
</evidence>
<comment type="subcellular location">
    <subcellularLocation>
        <location evidence="1">Nucleus</location>
    </subcellularLocation>
</comment>
<evidence type="ECO:0000259" key="9">
    <source>
        <dbReference type="PROSITE" id="PS50157"/>
    </source>
</evidence>